<dbReference type="PROSITE" id="PS01174">
    <property type="entry name" value="LIPASE_GDXG_SER"/>
    <property type="match status" value="1"/>
</dbReference>
<keyword evidence="4" id="KW-0472">Membrane</keyword>
<evidence type="ECO:0000256" key="2">
    <source>
        <dbReference type="ARBA" id="ARBA00022801"/>
    </source>
</evidence>
<dbReference type="PANTHER" id="PTHR48081">
    <property type="entry name" value="AB HYDROLASE SUPERFAMILY PROTEIN C4A8.06C"/>
    <property type="match status" value="1"/>
</dbReference>
<dbReference type="PANTHER" id="PTHR48081:SF17">
    <property type="entry name" value="ALPHA_BETA HYDROLASE FOLD-3 DOMAIN-CONTAINING PROTEIN"/>
    <property type="match status" value="1"/>
</dbReference>
<evidence type="ECO:0000256" key="1">
    <source>
        <dbReference type="ARBA" id="ARBA00010515"/>
    </source>
</evidence>
<name>A0A8H2VS71_9HELO</name>
<dbReference type="AlphaFoldDB" id="A0A8H2VS71"/>
<feature type="transmembrane region" description="Helical" evidence="4">
    <location>
        <begin position="15"/>
        <end position="37"/>
    </location>
</feature>
<dbReference type="SUPFAM" id="SSF53474">
    <property type="entry name" value="alpha/beta-Hydrolases"/>
    <property type="match status" value="1"/>
</dbReference>
<sequence>MASPHFYTTFPGKQLYTITALTSNLISLPFYLTYYIFPSNRPCSKWTYNQSIRILLGKAFIKYISLTESGTILTLLPKTEGTRFCTINPAPASHYQGVSTSNPSITPEIIGGTWYPAPPSPSEDPTNNIKIVLHFHGGAYVVGDGRTKDSGFAAKTFLSHTNATHVFIPQYRLANDASRRFPAALQDAVTSYYYLISTLQIPPENIVVSGDSAGGNLTLTLLRYIYDNPGAGLPNPGCAWLWSAWVDVGRGMKEEIFRENRRAASDYVHEKLASWGAKGLAPLEGTGVKLTDACISYIGNAFKSATPMFFTAGECEVLFDDIVRVYGEFTALGNKTQLQIDGNAVHDIMLIGDVVGFEEEAVAAVKKAGEFWEGCRV</sequence>
<comment type="similarity">
    <text evidence="1">Belongs to the 'GDXG' lipolytic enzyme family.</text>
</comment>
<keyword evidence="7" id="KW-1185">Reference proteome</keyword>
<keyword evidence="2" id="KW-0378">Hydrolase</keyword>
<evidence type="ECO:0000259" key="5">
    <source>
        <dbReference type="Pfam" id="PF07859"/>
    </source>
</evidence>
<feature type="domain" description="Alpha/beta hydrolase fold-3" evidence="5">
    <location>
        <begin position="132"/>
        <end position="349"/>
    </location>
</feature>
<gene>
    <name evidence="6" type="ORF">SCLTRI_LOCUS3579</name>
</gene>
<feature type="active site" evidence="3">
    <location>
        <position position="212"/>
    </location>
</feature>
<protein>
    <submittedName>
        <fullName evidence="6">299fa181-8441-458c-93d7-08248e88d0bb</fullName>
    </submittedName>
</protein>
<evidence type="ECO:0000313" key="7">
    <source>
        <dbReference type="Proteomes" id="UP000624404"/>
    </source>
</evidence>
<keyword evidence="4" id="KW-1133">Transmembrane helix</keyword>
<dbReference type="Proteomes" id="UP000624404">
    <property type="component" value="Unassembled WGS sequence"/>
</dbReference>
<evidence type="ECO:0000313" key="6">
    <source>
        <dbReference type="EMBL" id="CAD6443787.1"/>
    </source>
</evidence>
<comment type="caution">
    <text evidence="6">The sequence shown here is derived from an EMBL/GenBank/DDBJ whole genome shotgun (WGS) entry which is preliminary data.</text>
</comment>
<proteinExistence type="inferred from homology"/>
<dbReference type="EMBL" id="CAJHIA010000011">
    <property type="protein sequence ID" value="CAD6443787.1"/>
    <property type="molecule type" value="Genomic_DNA"/>
</dbReference>
<keyword evidence="4" id="KW-0812">Transmembrane</keyword>
<dbReference type="InterPro" id="IPR029058">
    <property type="entry name" value="AB_hydrolase_fold"/>
</dbReference>
<evidence type="ECO:0000256" key="3">
    <source>
        <dbReference type="PROSITE-ProRule" id="PRU10038"/>
    </source>
</evidence>
<dbReference type="OrthoDB" id="2152029at2759"/>
<reference evidence="6" key="1">
    <citation type="submission" date="2020-10" db="EMBL/GenBank/DDBJ databases">
        <authorList>
            <person name="Kusch S."/>
        </authorList>
    </citation>
    <scope>NUCLEOTIDE SEQUENCE</scope>
    <source>
        <strain evidence="6">SwB9</strain>
    </source>
</reference>
<dbReference type="GO" id="GO:0016787">
    <property type="term" value="F:hydrolase activity"/>
    <property type="evidence" value="ECO:0007669"/>
    <property type="project" value="UniProtKB-KW"/>
</dbReference>
<evidence type="ECO:0000256" key="4">
    <source>
        <dbReference type="SAM" id="Phobius"/>
    </source>
</evidence>
<dbReference type="InterPro" id="IPR050300">
    <property type="entry name" value="GDXG_lipolytic_enzyme"/>
</dbReference>
<accession>A0A8H2VS71</accession>
<dbReference type="InterPro" id="IPR033140">
    <property type="entry name" value="Lipase_GDXG_put_SER_AS"/>
</dbReference>
<dbReference type="InterPro" id="IPR013094">
    <property type="entry name" value="AB_hydrolase_3"/>
</dbReference>
<organism evidence="6 7">
    <name type="scientific">Sclerotinia trifoliorum</name>
    <dbReference type="NCBI Taxonomy" id="28548"/>
    <lineage>
        <taxon>Eukaryota</taxon>
        <taxon>Fungi</taxon>
        <taxon>Dikarya</taxon>
        <taxon>Ascomycota</taxon>
        <taxon>Pezizomycotina</taxon>
        <taxon>Leotiomycetes</taxon>
        <taxon>Helotiales</taxon>
        <taxon>Sclerotiniaceae</taxon>
        <taxon>Sclerotinia</taxon>
    </lineage>
</organism>
<dbReference type="Gene3D" id="3.40.50.1820">
    <property type="entry name" value="alpha/beta hydrolase"/>
    <property type="match status" value="1"/>
</dbReference>
<dbReference type="Pfam" id="PF07859">
    <property type="entry name" value="Abhydrolase_3"/>
    <property type="match status" value="1"/>
</dbReference>